<evidence type="ECO:0000313" key="2">
    <source>
        <dbReference type="EMBL" id="OCF36303.1"/>
    </source>
</evidence>
<proteinExistence type="predicted"/>
<dbReference type="PANTHER" id="PTHR39398">
    <property type="entry name" value="YALI0F14311P"/>
    <property type="match status" value="1"/>
</dbReference>
<evidence type="ECO:0000256" key="1">
    <source>
        <dbReference type="SAM" id="MobiDB-lite"/>
    </source>
</evidence>
<dbReference type="STRING" id="1296120.A0A1B9GZ45"/>
<feature type="region of interest" description="Disordered" evidence="1">
    <location>
        <begin position="111"/>
        <end position="141"/>
    </location>
</feature>
<dbReference type="Proteomes" id="UP000092666">
    <property type="component" value="Unassembled WGS sequence"/>
</dbReference>
<dbReference type="EMBL" id="KI669496">
    <property type="protein sequence ID" value="OCF36303.1"/>
    <property type="molecule type" value="Genomic_DNA"/>
</dbReference>
<protein>
    <submittedName>
        <fullName evidence="2">Uncharacterized protein</fullName>
    </submittedName>
</protein>
<sequence>MRRRRLKDWTTQERYREYIDERIEAHYKSFNTPRHTPPGNGSTEEVESLSSIVLLFRKLREGVVASGRIDRFAIEVFESSVQFSILARNRPQLISSLSGLVPGLYQAFDQHHRHRHPSSLQSSPNRANHRKEGSTTRTTESSILEAKLSDLTLAEDGAFSATKEDTEKRAMFASLLLLYQLVVLGQKDFWATYFTLTLAGPTKPQGPKATSRSSSMPRTLDGLDEDEDQQPQGADASSPHLHTVSTGDTAQPQFQLMHADAERINEEQTATETRPFLLYPASSSPGISFALTAARCTSQTSFNPLRYFSLLSETYQPQPQSRSHTPALCETPAQNHSYERAILSWMEDDIRERAWRLLERSYISCGTGWAGNILGLGLGSRVNGGNEDRVEKYVSGKGKKVDLDRGLVLFR</sequence>
<keyword evidence="3" id="KW-1185">Reference proteome</keyword>
<reference evidence="3" key="2">
    <citation type="submission" date="2013-12" db="EMBL/GenBank/DDBJ databases">
        <title>Evolution of pathogenesis and genome organization in the Tremellales.</title>
        <authorList>
            <person name="Cuomo C."/>
            <person name="Litvintseva A."/>
            <person name="Heitman J."/>
            <person name="Chen Y."/>
            <person name="Sun S."/>
            <person name="Springer D."/>
            <person name="Dromer F."/>
            <person name="Young S."/>
            <person name="Zeng Q."/>
            <person name="Chapman S."/>
            <person name="Gujja S."/>
            <person name="Saif S."/>
            <person name="Birren B."/>
        </authorList>
    </citation>
    <scope>NUCLEOTIDE SEQUENCE [LARGE SCALE GENOMIC DNA]</scope>
    <source>
        <strain evidence="3">BCC8398</strain>
    </source>
</reference>
<organism evidence="2 3">
    <name type="scientific">Kwoniella heveanensis BCC8398</name>
    <dbReference type="NCBI Taxonomy" id="1296120"/>
    <lineage>
        <taxon>Eukaryota</taxon>
        <taxon>Fungi</taxon>
        <taxon>Dikarya</taxon>
        <taxon>Basidiomycota</taxon>
        <taxon>Agaricomycotina</taxon>
        <taxon>Tremellomycetes</taxon>
        <taxon>Tremellales</taxon>
        <taxon>Cryptococcaceae</taxon>
        <taxon>Kwoniella</taxon>
    </lineage>
</organism>
<feature type="region of interest" description="Disordered" evidence="1">
    <location>
        <begin position="201"/>
        <end position="246"/>
    </location>
</feature>
<evidence type="ECO:0000313" key="3">
    <source>
        <dbReference type="Proteomes" id="UP000092666"/>
    </source>
</evidence>
<accession>A0A1B9GZ45</accession>
<dbReference type="OrthoDB" id="2100128at2759"/>
<name>A0A1B9GZ45_9TREE</name>
<feature type="compositionally biased region" description="Polar residues" evidence="1">
    <location>
        <begin position="208"/>
        <end position="217"/>
    </location>
</feature>
<dbReference type="AlphaFoldDB" id="A0A1B9GZ45"/>
<dbReference type="PANTHER" id="PTHR39398:SF1">
    <property type="entry name" value="CSN8_PSMD8_EIF3K DOMAIN-CONTAINING PROTEIN"/>
    <property type="match status" value="1"/>
</dbReference>
<reference evidence="2 3" key="1">
    <citation type="submission" date="2013-07" db="EMBL/GenBank/DDBJ databases">
        <title>The Genome Sequence of Cryptococcus heveanensis BCC8398.</title>
        <authorList>
            <consortium name="The Broad Institute Genome Sequencing Platform"/>
            <person name="Cuomo C."/>
            <person name="Litvintseva A."/>
            <person name="Chen Y."/>
            <person name="Heitman J."/>
            <person name="Sun S."/>
            <person name="Springer D."/>
            <person name="Dromer F."/>
            <person name="Young S.K."/>
            <person name="Zeng Q."/>
            <person name="Gargeya S."/>
            <person name="Fitzgerald M."/>
            <person name="Abouelleil A."/>
            <person name="Alvarado L."/>
            <person name="Berlin A.M."/>
            <person name="Chapman S.B."/>
            <person name="Dewar J."/>
            <person name="Goldberg J."/>
            <person name="Griggs A."/>
            <person name="Gujja S."/>
            <person name="Hansen M."/>
            <person name="Howarth C."/>
            <person name="Imamovic A."/>
            <person name="Larimer J."/>
            <person name="McCowan C."/>
            <person name="Murphy C."/>
            <person name="Pearson M."/>
            <person name="Priest M."/>
            <person name="Roberts A."/>
            <person name="Saif S."/>
            <person name="Shea T."/>
            <person name="Sykes S."/>
            <person name="Wortman J."/>
            <person name="Nusbaum C."/>
            <person name="Birren B."/>
        </authorList>
    </citation>
    <scope>NUCLEOTIDE SEQUENCE [LARGE SCALE GENOMIC DNA]</scope>
    <source>
        <strain evidence="2 3">BCC8398</strain>
    </source>
</reference>
<gene>
    <name evidence="2" type="ORF">I316_02178</name>
</gene>